<dbReference type="PANTHER" id="PTHR33383:SF1">
    <property type="entry name" value="MEMBRANE PROTEIN INSERTION EFFICIENCY FACTOR-RELATED"/>
    <property type="match status" value="1"/>
</dbReference>
<dbReference type="NCBIfam" id="TIGR00278">
    <property type="entry name" value="membrane protein insertion efficiency factor YidD"/>
    <property type="match status" value="1"/>
</dbReference>
<keyword evidence="1" id="KW-0472">Membrane</keyword>
<organism evidence="3 4">
    <name type="scientific">Massilia agri</name>
    <dbReference type="NCBI Taxonomy" id="1886785"/>
    <lineage>
        <taxon>Bacteria</taxon>
        <taxon>Pseudomonadati</taxon>
        <taxon>Pseudomonadota</taxon>
        <taxon>Betaproteobacteria</taxon>
        <taxon>Burkholderiales</taxon>
        <taxon>Oxalobacteraceae</taxon>
        <taxon>Telluria group</taxon>
        <taxon>Massilia</taxon>
    </lineage>
</organism>
<dbReference type="EMBL" id="JANUHA010000004">
    <property type="protein sequence ID" value="MCS0596394.1"/>
    <property type="molecule type" value="Genomic_DNA"/>
</dbReference>
<proteinExistence type="inferred from homology"/>
<sequence length="88" mass="9680">MKTLLVCLLRGYQLLLSPMLGQKCRFYPTCSNYAIEALRVHGAARGSLLAARRVCRCHPWNPGGVDFVPPPADKHQQPPPAARGCNHS</sequence>
<dbReference type="SMART" id="SM01234">
    <property type="entry name" value="Haemolytic"/>
    <property type="match status" value="1"/>
</dbReference>
<accession>A0ABT2AJH2</accession>
<comment type="function">
    <text evidence="1">Could be involved in insertion of integral membrane proteins into the membrane.</text>
</comment>
<dbReference type="InterPro" id="IPR002696">
    <property type="entry name" value="Membr_insert_effic_factor_YidD"/>
</dbReference>
<evidence type="ECO:0000313" key="4">
    <source>
        <dbReference type="Proteomes" id="UP001206572"/>
    </source>
</evidence>
<protein>
    <recommendedName>
        <fullName evidence="1">Putative membrane protein insertion efficiency factor</fullName>
    </recommendedName>
</protein>
<dbReference type="Proteomes" id="UP001206572">
    <property type="component" value="Unassembled WGS sequence"/>
</dbReference>
<dbReference type="Pfam" id="PF01809">
    <property type="entry name" value="YidD"/>
    <property type="match status" value="1"/>
</dbReference>
<name>A0ABT2AJH2_9BURK</name>
<evidence type="ECO:0000256" key="1">
    <source>
        <dbReference type="HAMAP-Rule" id="MF_00386"/>
    </source>
</evidence>
<keyword evidence="1" id="KW-1003">Cell membrane</keyword>
<dbReference type="HAMAP" id="MF_00386">
    <property type="entry name" value="UPF0161_YidD"/>
    <property type="match status" value="1"/>
</dbReference>
<comment type="similarity">
    <text evidence="1">Belongs to the UPF0161 family.</text>
</comment>
<feature type="region of interest" description="Disordered" evidence="2">
    <location>
        <begin position="68"/>
        <end position="88"/>
    </location>
</feature>
<evidence type="ECO:0000313" key="3">
    <source>
        <dbReference type="EMBL" id="MCS0596394.1"/>
    </source>
</evidence>
<dbReference type="RefSeq" id="WP_258827435.1">
    <property type="nucleotide sequence ID" value="NZ_JANUHA010000004.1"/>
</dbReference>
<evidence type="ECO:0000256" key="2">
    <source>
        <dbReference type="SAM" id="MobiDB-lite"/>
    </source>
</evidence>
<gene>
    <name evidence="3" type="primary">yidD</name>
    <name evidence="3" type="ORF">NX780_08525</name>
</gene>
<keyword evidence="4" id="KW-1185">Reference proteome</keyword>
<reference evidence="3 4" key="1">
    <citation type="submission" date="2022-08" db="EMBL/GenBank/DDBJ databases">
        <title>Reclassification of Massilia species as members of the genera Telluria, Duganella, Pseudoduganella, Mokoshia gen. nov. and Zemynaea gen. nov. using orthogonal and non-orthogonal genome-based approaches.</title>
        <authorList>
            <person name="Bowman J.P."/>
        </authorList>
    </citation>
    <scope>NUCLEOTIDE SEQUENCE [LARGE SCALE GENOMIC DNA]</scope>
    <source>
        <strain evidence="3 4">JCM 31661</strain>
    </source>
</reference>
<comment type="subcellular location">
    <subcellularLocation>
        <location evidence="1">Cell membrane</location>
        <topology evidence="1">Peripheral membrane protein</topology>
        <orientation evidence="1">Cytoplasmic side</orientation>
    </subcellularLocation>
</comment>
<dbReference type="PANTHER" id="PTHR33383">
    <property type="entry name" value="MEMBRANE PROTEIN INSERTION EFFICIENCY FACTOR-RELATED"/>
    <property type="match status" value="1"/>
</dbReference>
<comment type="caution">
    <text evidence="3">The sequence shown here is derived from an EMBL/GenBank/DDBJ whole genome shotgun (WGS) entry which is preliminary data.</text>
</comment>